<protein>
    <submittedName>
        <fullName evidence="2">Uncharacterized protein</fullName>
    </submittedName>
</protein>
<comment type="caution">
    <text evidence="2">The sequence shown here is derived from an EMBL/GenBank/DDBJ whole genome shotgun (WGS) entry which is preliminary data.</text>
</comment>
<keyword evidence="3" id="KW-1185">Reference proteome</keyword>
<reference evidence="2 3" key="1">
    <citation type="submission" date="2020-08" db="EMBL/GenBank/DDBJ databases">
        <title>Sequencing the genomes of 1000 actinobacteria strains.</title>
        <authorList>
            <person name="Klenk H.-P."/>
        </authorList>
    </citation>
    <scope>NUCLEOTIDE SEQUENCE [LARGE SCALE GENOMIC DNA]</scope>
    <source>
        <strain evidence="2 3">DSM 45362</strain>
    </source>
</reference>
<feature type="region of interest" description="Disordered" evidence="1">
    <location>
        <begin position="41"/>
        <end position="73"/>
    </location>
</feature>
<dbReference type="Proteomes" id="UP000587527">
    <property type="component" value="Unassembled WGS sequence"/>
</dbReference>
<organism evidence="2 3">
    <name type="scientific">Allocatelliglobosispora scoriae</name>
    <dbReference type="NCBI Taxonomy" id="643052"/>
    <lineage>
        <taxon>Bacteria</taxon>
        <taxon>Bacillati</taxon>
        <taxon>Actinomycetota</taxon>
        <taxon>Actinomycetes</taxon>
        <taxon>Micromonosporales</taxon>
        <taxon>Micromonosporaceae</taxon>
        <taxon>Allocatelliglobosispora</taxon>
    </lineage>
</organism>
<evidence type="ECO:0000313" key="2">
    <source>
        <dbReference type="EMBL" id="MBB5869516.1"/>
    </source>
</evidence>
<evidence type="ECO:0000256" key="1">
    <source>
        <dbReference type="SAM" id="MobiDB-lite"/>
    </source>
</evidence>
<sequence length="146" mass="14774">MLLIFGSVALLCGLCVAAGFIGTAMVRRHNDKVAAGPSAVVASAAAPTPEASPSPTEPSPTPSPSGKGFGDGTWLVGSDVEPGEYKARVPEDSVGCYWARLASTDGTSDALLANGLSQPGAQAVVTIREGDKAFQSQGCGIWTKIP</sequence>
<proteinExistence type="predicted"/>
<gene>
    <name evidence="2" type="ORF">F4553_002895</name>
</gene>
<dbReference type="EMBL" id="JACHMN010000002">
    <property type="protein sequence ID" value="MBB5869516.1"/>
    <property type="molecule type" value="Genomic_DNA"/>
</dbReference>
<name>A0A841BQC6_9ACTN</name>
<accession>A0A841BQC6</accession>
<dbReference type="AlphaFoldDB" id="A0A841BQC6"/>
<dbReference type="RefSeq" id="WP_184836174.1">
    <property type="nucleotide sequence ID" value="NZ_JACHMN010000002.1"/>
</dbReference>
<evidence type="ECO:0000313" key="3">
    <source>
        <dbReference type="Proteomes" id="UP000587527"/>
    </source>
</evidence>
<feature type="compositionally biased region" description="Pro residues" evidence="1">
    <location>
        <begin position="50"/>
        <end position="63"/>
    </location>
</feature>